<evidence type="ECO:0000256" key="8">
    <source>
        <dbReference type="ARBA" id="ARBA00023054"/>
    </source>
</evidence>
<dbReference type="OrthoDB" id="343582at2759"/>
<dbReference type="EMBL" id="AAZO01000075">
    <property type="status" value="NOT_ANNOTATED_CDS"/>
    <property type="molecule type" value="Genomic_DNA"/>
</dbReference>
<evidence type="ECO:0000256" key="12">
    <source>
        <dbReference type="ARBA" id="ARBA00068814"/>
    </source>
</evidence>
<dbReference type="InParanoid" id="E0V991"/>
<feature type="domain" description="CID" evidence="15">
    <location>
        <begin position="1"/>
        <end position="129"/>
    </location>
</feature>
<proteinExistence type="predicted"/>
<dbReference type="GO" id="GO:0031124">
    <property type="term" value="P:mRNA 3'-end processing"/>
    <property type="evidence" value="ECO:0007669"/>
    <property type="project" value="InterPro"/>
</dbReference>
<keyword evidence="8" id="KW-0175">Coiled coil</keyword>
<dbReference type="EMBL" id="DS234991">
    <property type="protein sequence ID" value="EEB09947.1"/>
    <property type="molecule type" value="Genomic_DNA"/>
</dbReference>
<dbReference type="PROSITE" id="PS51391">
    <property type="entry name" value="CID"/>
    <property type="match status" value="1"/>
</dbReference>
<dbReference type="Proteomes" id="UP000009046">
    <property type="component" value="Unassembled WGS sequence"/>
</dbReference>
<dbReference type="HOGENOM" id="CLU_000976_1_0_1"/>
<feature type="region of interest" description="Disordered" evidence="14">
    <location>
        <begin position="244"/>
        <end position="267"/>
    </location>
</feature>
<feature type="compositionally biased region" description="Basic and acidic residues" evidence="14">
    <location>
        <begin position="485"/>
        <end position="500"/>
    </location>
</feature>
<feature type="compositionally biased region" description="Polar residues" evidence="14">
    <location>
        <begin position="1279"/>
        <end position="1288"/>
    </location>
</feature>
<dbReference type="Pfam" id="PF20845">
    <property type="entry name" value="Pcf11_helical"/>
    <property type="match status" value="1"/>
</dbReference>
<dbReference type="InterPro" id="IPR045154">
    <property type="entry name" value="PCF11-like"/>
</dbReference>
<reference evidence="16" key="2">
    <citation type="submission" date="2007-04" db="EMBL/GenBank/DDBJ databases">
        <title>The genome of the human body louse.</title>
        <authorList>
            <consortium name="The Human Body Louse Genome Consortium"/>
            <person name="Kirkness E."/>
            <person name="Walenz B."/>
            <person name="Hass B."/>
            <person name="Bruggner R."/>
            <person name="Strausberg R."/>
        </authorList>
    </citation>
    <scope>NUCLEOTIDE SEQUENCE</scope>
    <source>
        <strain evidence="16">USDA</strain>
    </source>
</reference>
<dbReference type="InterPro" id="IPR006569">
    <property type="entry name" value="CID_dom"/>
</dbReference>
<dbReference type="STRING" id="121224.E0V991"/>
<evidence type="ECO:0000256" key="14">
    <source>
        <dbReference type="SAM" id="MobiDB-lite"/>
    </source>
</evidence>
<feature type="region of interest" description="Disordered" evidence="14">
    <location>
        <begin position="574"/>
        <end position="602"/>
    </location>
</feature>
<protein>
    <recommendedName>
        <fullName evidence="12">Pre-mRNA cleavage complex 2 protein Pcf11</fullName>
    </recommendedName>
    <alternativeName>
        <fullName evidence="13">Pre-mRNA cleavage complex II protein Pcf11</fullName>
    </alternativeName>
</protein>
<dbReference type="InterPro" id="IPR008942">
    <property type="entry name" value="ENTH_VHS"/>
</dbReference>
<feature type="compositionally biased region" description="Polar residues" evidence="14">
    <location>
        <begin position="867"/>
        <end position="876"/>
    </location>
</feature>
<feature type="compositionally biased region" description="Polar residues" evidence="14">
    <location>
        <begin position="388"/>
        <end position="402"/>
    </location>
</feature>
<feature type="compositionally biased region" description="Basic and acidic residues" evidence="14">
    <location>
        <begin position="838"/>
        <end position="852"/>
    </location>
</feature>
<feature type="compositionally biased region" description="Basic and acidic residues" evidence="14">
    <location>
        <begin position="1735"/>
        <end position="1745"/>
    </location>
</feature>
<evidence type="ECO:0000256" key="10">
    <source>
        <dbReference type="ARBA" id="ARBA00057101"/>
    </source>
</evidence>
<dbReference type="GO" id="GO:0006369">
    <property type="term" value="P:termination of RNA polymerase II transcription"/>
    <property type="evidence" value="ECO:0007669"/>
    <property type="project" value="InterPro"/>
</dbReference>
<feature type="compositionally biased region" description="Low complexity" evidence="14">
    <location>
        <begin position="441"/>
        <end position="451"/>
    </location>
</feature>
<evidence type="ECO:0000256" key="4">
    <source>
        <dbReference type="ARBA" id="ARBA00022553"/>
    </source>
</evidence>
<keyword evidence="5" id="KW-0507">mRNA processing</keyword>
<evidence type="ECO:0000256" key="13">
    <source>
        <dbReference type="ARBA" id="ARBA00083113"/>
    </source>
</evidence>
<evidence type="ECO:0000313" key="16">
    <source>
        <dbReference type="EMBL" id="EEB09947.1"/>
    </source>
</evidence>
<dbReference type="PANTHER" id="PTHR15921">
    <property type="entry name" value="PRE-MRNA CLEAVAGE COMPLEX II"/>
    <property type="match status" value="1"/>
</dbReference>
<dbReference type="GeneID" id="8233503"/>
<dbReference type="RefSeq" id="XP_002422685.1">
    <property type="nucleotide sequence ID" value="XM_002422640.1"/>
</dbReference>
<dbReference type="eggNOG" id="KOG2071">
    <property type="taxonomic scope" value="Eukaryota"/>
</dbReference>
<dbReference type="GO" id="GO:0005849">
    <property type="term" value="C:mRNA cleavage factor complex"/>
    <property type="evidence" value="ECO:0007669"/>
    <property type="project" value="InterPro"/>
</dbReference>
<keyword evidence="3" id="KW-1017">Isopeptide bond</keyword>
<feature type="region of interest" description="Disordered" evidence="14">
    <location>
        <begin position="838"/>
        <end position="893"/>
    </location>
</feature>
<dbReference type="CDD" id="cd16982">
    <property type="entry name" value="CID_Pcf11"/>
    <property type="match status" value="1"/>
</dbReference>
<dbReference type="PANTHER" id="PTHR15921:SF3">
    <property type="entry name" value="PRE-MRNA CLEAVAGE COMPLEX 2 PROTEIN PCF11"/>
    <property type="match status" value="1"/>
</dbReference>
<dbReference type="Pfam" id="PF04818">
    <property type="entry name" value="CID"/>
    <property type="match status" value="1"/>
</dbReference>
<feature type="compositionally biased region" description="Basic and acidic residues" evidence="14">
    <location>
        <begin position="593"/>
        <end position="602"/>
    </location>
</feature>
<dbReference type="VEuPathDB" id="VectorBase:PHUM005980"/>
<feature type="compositionally biased region" description="Basic and acidic residues" evidence="14">
    <location>
        <begin position="878"/>
        <end position="893"/>
    </location>
</feature>
<feature type="compositionally biased region" description="Acidic residues" evidence="14">
    <location>
        <begin position="1552"/>
        <end position="1561"/>
    </location>
</feature>
<dbReference type="KEGG" id="phu:Phum_PHUM005980"/>
<feature type="compositionally biased region" description="Pro residues" evidence="14">
    <location>
        <begin position="452"/>
        <end position="461"/>
    </location>
</feature>
<name>E0V991_PEDHC</name>
<dbReference type="CTD" id="8233503"/>
<dbReference type="InterPro" id="IPR054127">
    <property type="entry name" value="Pcf11_C"/>
</dbReference>
<keyword evidence="6" id="KW-0832">Ubl conjugation</keyword>
<keyword evidence="4" id="KW-0597">Phosphoprotein</keyword>
<keyword evidence="18" id="KW-1185">Reference proteome</keyword>
<dbReference type="Pfam" id="PF21936">
    <property type="entry name" value="Pcf11_C"/>
    <property type="match status" value="1"/>
</dbReference>
<dbReference type="EMBL" id="AAZO01000074">
    <property type="status" value="NOT_ANNOTATED_CDS"/>
    <property type="molecule type" value="Genomic_DNA"/>
</dbReference>
<dbReference type="GO" id="GO:0003729">
    <property type="term" value="F:mRNA binding"/>
    <property type="evidence" value="ECO:0007669"/>
    <property type="project" value="InterPro"/>
</dbReference>
<evidence type="ECO:0000256" key="7">
    <source>
        <dbReference type="ARBA" id="ARBA00022990"/>
    </source>
</evidence>
<keyword evidence="2" id="KW-0488">Methylation</keyword>
<evidence type="ECO:0000256" key="9">
    <source>
        <dbReference type="ARBA" id="ARBA00023242"/>
    </source>
</evidence>
<feature type="compositionally biased region" description="Basic and acidic residues" evidence="14">
    <location>
        <begin position="403"/>
        <end position="426"/>
    </location>
</feature>
<feature type="compositionally biased region" description="Low complexity" evidence="14">
    <location>
        <begin position="1289"/>
        <end position="1310"/>
    </location>
</feature>
<dbReference type="SMART" id="SM00582">
    <property type="entry name" value="RPR"/>
    <property type="match status" value="1"/>
</dbReference>
<feature type="compositionally biased region" description="Basic and acidic residues" evidence="14">
    <location>
        <begin position="1540"/>
        <end position="1551"/>
    </location>
</feature>
<organism>
    <name type="scientific">Pediculus humanus subsp. corporis</name>
    <name type="common">Body louse</name>
    <dbReference type="NCBI Taxonomy" id="121224"/>
    <lineage>
        <taxon>Eukaryota</taxon>
        <taxon>Metazoa</taxon>
        <taxon>Ecdysozoa</taxon>
        <taxon>Arthropoda</taxon>
        <taxon>Hexapoda</taxon>
        <taxon>Insecta</taxon>
        <taxon>Pterygota</taxon>
        <taxon>Neoptera</taxon>
        <taxon>Paraneoptera</taxon>
        <taxon>Psocodea</taxon>
        <taxon>Troctomorpha</taxon>
        <taxon>Phthiraptera</taxon>
        <taxon>Anoplura</taxon>
        <taxon>Pediculidae</taxon>
        <taxon>Pediculus</taxon>
    </lineage>
</organism>
<dbReference type="InterPro" id="IPR048830">
    <property type="entry name" value="PCF11_helical"/>
</dbReference>
<feature type="compositionally biased region" description="Basic residues" evidence="14">
    <location>
        <begin position="853"/>
        <end position="864"/>
    </location>
</feature>
<dbReference type="Gene3D" id="1.25.40.90">
    <property type="match status" value="1"/>
</dbReference>
<feature type="region of interest" description="Disordered" evidence="14">
    <location>
        <begin position="1445"/>
        <end position="1468"/>
    </location>
</feature>
<dbReference type="EnsemblMetazoa" id="PHUM005980-RA">
    <property type="protein sequence ID" value="PHUM005980-PA"/>
    <property type="gene ID" value="PHUM005980"/>
</dbReference>
<comment type="subcellular location">
    <subcellularLocation>
        <location evidence="1">Nucleus</location>
    </subcellularLocation>
</comment>
<dbReference type="GO" id="GO:0005737">
    <property type="term" value="C:cytoplasm"/>
    <property type="evidence" value="ECO:0007669"/>
    <property type="project" value="TreeGrafter"/>
</dbReference>
<dbReference type="SUPFAM" id="SSF48464">
    <property type="entry name" value="ENTH/VHS domain"/>
    <property type="match status" value="1"/>
</dbReference>
<accession>E0V991</accession>
<gene>
    <name evidence="17" type="primary">8233503</name>
    <name evidence="16" type="ORF">Phum_PHUM005980</name>
</gene>
<feature type="compositionally biased region" description="Low complexity" evidence="14">
    <location>
        <begin position="1226"/>
        <end position="1243"/>
    </location>
</feature>
<dbReference type="FunFam" id="1.25.40.90:FF:000015">
    <property type="entry name" value="Pre-mRNA cleavage complex 2 protein Pcf11"/>
    <property type="match status" value="1"/>
</dbReference>
<feature type="region of interest" description="Disordered" evidence="14">
    <location>
        <begin position="1535"/>
        <end position="1562"/>
    </location>
</feature>
<comment type="subunit">
    <text evidence="11">Associates with the phosphorylated CTD domain of POLR2A /RNA polymerase II.</text>
</comment>
<feature type="region of interest" description="Disordered" evidence="14">
    <location>
        <begin position="1212"/>
        <end position="1256"/>
    </location>
</feature>
<evidence type="ECO:0000259" key="15">
    <source>
        <dbReference type="PROSITE" id="PS51391"/>
    </source>
</evidence>
<reference evidence="16" key="1">
    <citation type="submission" date="2007-04" db="EMBL/GenBank/DDBJ databases">
        <title>Annotation of Pediculus humanus corporis strain USDA.</title>
        <authorList>
            <person name="Kirkness E."/>
            <person name="Hannick L."/>
            <person name="Hass B."/>
            <person name="Bruggner R."/>
            <person name="Lawson D."/>
            <person name="Bidwell S."/>
            <person name="Joardar V."/>
            <person name="Caler E."/>
            <person name="Walenz B."/>
            <person name="Inman J."/>
            <person name="Schobel S."/>
            <person name="Galinsky K."/>
            <person name="Amedeo P."/>
            <person name="Strausberg R."/>
        </authorList>
    </citation>
    <scope>NUCLEOTIDE SEQUENCE</scope>
    <source>
        <strain evidence="16">USDA</strain>
    </source>
</reference>
<dbReference type="FunCoup" id="E0V991">
    <property type="interactions" value="1576"/>
</dbReference>
<evidence type="ECO:0000256" key="5">
    <source>
        <dbReference type="ARBA" id="ARBA00022664"/>
    </source>
</evidence>
<comment type="function">
    <text evidence="10">Component of pre-mRNA cleavage complex II, which promotes transcription termination by RNA polymerase II.</text>
</comment>
<feature type="compositionally biased region" description="Polar residues" evidence="14">
    <location>
        <begin position="1212"/>
        <end position="1225"/>
    </location>
</feature>
<evidence type="ECO:0000256" key="2">
    <source>
        <dbReference type="ARBA" id="ARBA00022481"/>
    </source>
</evidence>
<evidence type="ECO:0000256" key="3">
    <source>
        <dbReference type="ARBA" id="ARBA00022499"/>
    </source>
</evidence>
<feature type="region of interest" description="Disordered" evidence="14">
    <location>
        <begin position="1734"/>
        <end position="1767"/>
    </location>
</feature>
<evidence type="ECO:0000256" key="11">
    <source>
        <dbReference type="ARBA" id="ARBA00063659"/>
    </source>
</evidence>
<evidence type="ECO:0000256" key="6">
    <source>
        <dbReference type="ARBA" id="ARBA00022843"/>
    </source>
</evidence>
<dbReference type="InterPro" id="IPR021605">
    <property type="entry name" value="Pcf11_Clp1-ID"/>
</dbReference>
<evidence type="ECO:0000256" key="1">
    <source>
        <dbReference type="ARBA" id="ARBA00004123"/>
    </source>
</evidence>
<feature type="region of interest" description="Disordered" evidence="14">
    <location>
        <begin position="308"/>
        <end position="542"/>
    </location>
</feature>
<keyword evidence="7" id="KW-0007">Acetylation</keyword>
<evidence type="ECO:0000313" key="17">
    <source>
        <dbReference type="EnsemblMetazoa" id="PHUM005980-PA"/>
    </source>
</evidence>
<feature type="compositionally biased region" description="Basic and acidic residues" evidence="14">
    <location>
        <begin position="316"/>
        <end position="339"/>
    </location>
</feature>
<evidence type="ECO:0000313" key="18">
    <source>
        <dbReference type="Proteomes" id="UP000009046"/>
    </source>
</evidence>
<feature type="compositionally biased region" description="Low complexity" evidence="14">
    <location>
        <begin position="364"/>
        <end position="380"/>
    </location>
</feature>
<keyword evidence="9" id="KW-0539">Nucleus</keyword>
<reference evidence="17" key="3">
    <citation type="submission" date="2020-05" db="UniProtKB">
        <authorList>
            <consortium name="EnsemblMetazoa"/>
        </authorList>
    </citation>
    <scope>IDENTIFICATION</scope>
    <source>
        <strain evidence="17">USDA</strain>
    </source>
</reference>
<feature type="compositionally biased region" description="Polar residues" evidence="14">
    <location>
        <begin position="427"/>
        <end position="438"/>
    </location>
</feature>
<feature type="compositionally biased region" description="Basic and acidic residues" evidence="14">
    <location>
        <begin position="346"/>
        <end position="363"/>
    </location>
</feature>
<dbReference type="GO" id="GO:0000993">
    <property type="term" value="F:RNA polymerase II complex binding"/>
    <property type="evidence" value="ECO:0007669"/>
    <property type="project" value="InterPro"/>
</dbReference>
<dbReference type="InterPro" id="IPR047415">
    <property type="entry name" value="Pcf11_CID"/>
</dbReference>
<dbReference type="OMA" id="QYHGGFN"/>
<sequence>MSKEVAEEYLSSLADLTVNSKPLINMLTMLADENVDHAPAIVQVIENHLEKVPPEVKLPILYLIDSIIKNVSKVYVPLFTQNIVNVFVSVFEKVDERTRLNMYKLRQTWADVFPARKLYVLDLRVKDIDHAWPVTAPTPTSIHFNPKFLTVLREQLLKKQQILIELQQKKLELQLMQTKAIIEGQENPIGDSNNSSHTMLNNLIRPPLNEEAAKLFSQRAALKPKAVVMPPSASSTKFLIKAAKSRDPRIAKQQQQQSKVSSEVTDKEQEIYNRQLAMLKTPVVEQVSPVVPAQKVLSDSNVTKSHITFNVQNNSDKSRIDSKNKKGREGSVRNSENSKNKSKTVSAKEFKNKSKTSSTKEFKSSPSKSSKSSSSKTSKTTMKDSQRQRSLLDTSKISSKNECNSDYKKSDGKSNKSKVKLREKTNKSLPENVQQSGKLVSLDLELIESSPSPEPPPPPIISGPQDSSHNERKEELDFDEVSDEEKERKNEITGFKDIKGVSKGRNYVRRNREQYSSSPPSKEVTGDVDFRNGGPAEKQPRLLFDEEKSNIIEILVTESLVNVSGKDVDLRLLTMRGGSPSKKRLSTETPTEEPPKKKNKSEIFDELFGSEDVDLRKITGGTINSGDRLPSPPPPPVISNGPIVPQVATIAPLIVGENNKPLLGDGNSSEFSRENQMAEGTIRDAFDITRGRYRRNWTDLKIKPEAEIKPLTLSAQLELELESRKDHQFSSFDSLEKGGKKHFKERTSRGELDRLGRPLLYNKLPNDPRARRESLGVLDGRDTDLRRLESLMDRDYDTNINVNMIIAQAADQVRNGTMSLQEYNELLKQVIQVNEKQKLREAQNKSRQEIRRTQHHHRNNRRSPNRFGSQNRNSPPIRQEEERRGERRPFNDIDERLQMPWRNMQHNDSAPVKSGFGRLPYQCGPNRAPFDISENEDRQIKSEVWDEDSKGFRKGDDFENSENRLRDVMCNERTHDCVDVPPADSKVLELISNDPMKSINIDGTARDIRFYGDTAIVMLSWDDPKEISFENGIRRVAIGDLSIVCALNDSYIMFMLNGNPHRLGAPTRELYIDGEFYEAHFGGPPVQINIDGLPYLVQLEGPPPQVKIGKKRTDLICGRINMIVDATAMLPLFLDAKPQRFDLRSRPYIFRLVNNLKTLLVNEVPVDIQFGGGCRQICGYGNLHFLRFVPFPLHLSLCRVKIVNMENSGVPSLSNVASGKNSPSANTTQTSDSTTSNSNVDSVPQSTPRSTGAPLDILTSLMSGTSAPEQSVGFSYQVESKDVQQPVQSSTPRPETETATTTQSQPSTIPLLGSGININDLFQRLVATGIVPTLSSSLNSSQKSQNEVQAKPIDFSDTNSLRERQPPVINSLYSGIQCSSCGVRFSPEETVKYSRHLDWHFRQNRREKDAARKGQSRKWYYDVSDWIQFEEIEDLEERAQSWFEAEASSNGDENNEQEELKSVPAPSGQGTTLCDLCRDEFETYYNEEKEEWHLKPCIVVGEKYFHPLCYEDLSNVNSLIAEKTIDVNSIVTKEEEESFEEKITSSEKSETETEDKNDESNVDNVTIAPAIDSEEYVEFNENIQETENEENDVEVVKTLLNELINCIVFKNEMNLSDETMSNNDQEEEIEVLESVSVESKKNIIDVDLIEKLDDEEDDIVYQRKTPSPVVLIPPSKIKQEPVDEMESPVAVVDQTVTNVVASIDGNVEMIDAPQVTPSAPSRIKITFNKPITVENTEKQNVKEAQDVTSPPEEADPDPLPLKPKKPRIAEREMTVYLPCVRGTEVSGLCSIM</sequence>
<dbReference type="Pfam" id="PF11526">
    <property type="entry name" value="Pfc11_Clp1_ID"/>
    <property type="match status" value="1"/>
</dbReference>
<feature type="region of interest" description="Disordered" evidence="14">
    <location>
        <begin position="1279"/>
        <end position="1311"/>
    </location>
</feature>